<name>A0AAV4SRV4_CAEEX</name>
<dbReference type="AlphaFoldDB" id="A0AAV4SRV4"/>
<gene>
    <name evidence="1" type="ORF">CEXT_261581</name>
</gene>
<sequence length="92" mass="10745">MSSTLKRTHNSYRLRIRLQIILNRITPPRKIFASLFHGTLAFYVVDSNKFSNTFLSPHNQSLLVRPSVGETVKKECQDIFRIKKVLEEEDEP</sequence>
<reference evidence="1 2" key="1">
    <citation type="submission" date="2021-06" db="EMBL/GenBank/DDBJ databases">
        <title>Caerostris extrusa draft genome.</title>
        <authorList>
            <person name="Kono N."/>
            <person name="Arakawa K."/>
        </authorList>
    </citation>
    <scope>NUCLEOTIDE SEQUENCE [LARGE SCALE GENOMIC DNA]</scope>
</reference>
<evidence type="ECO:0000313" key="1">
    <source>
        <dbReference type="EMBL" id="GIY35277.1"/>
    </source>
</evidence>
<evidence type="ECO:0000313" key="2">
    <source>
        <dbReference type="Proteomes" id="UP001054945"/>
    </source>
</evidence>
<comment type="caution">
    <text evidence="1">The sequence shown here is derived from an EMBL/GenBank/DDBJ whole genome shotgun (WGS) entry which is preliminary data.</text>
</comment>
<dbReference type="Proteomes" id="UP001054945">
    <property type="component" value="Unassembled WGS sequence"/>
</dbReference>
<protein>
    <submittedName>
        <fullName evidence="1">Uncharacterized protein</fullName>
    </submittedName>
</protein>
<keyword evidence="2" id="KW-1185">Reference proteome</keyword>
<accession>A0AAV4SRV4</accession>
<dbReference type="EMBL" id="BPLR01009884">
    <property type="protein sequence ID" value="GIY35277.1"/>
    <property type="molecule type" value="Genomic_DNA"/>
</dbReference>
<organism evidence="1 2">
    <name type="scientific">Caerostris extrusa</name>
    <name type="common">Bark spider</name>
    <name type="synonym">Caerostris bankana</name>
    <dbReference type="NCBI Taxonomy" id="172846"/>
    <lineage>
        <taxon>Eukaryota</taxon>
        <taxon>Metazoa</taxon>
        <taxon>Ecdysozoa</taxon>
        <taxon>Arthropoda</taxon>
        <taxon>Chelicerata</taxon>
        <taxon>Arachnida</taxon>
        <taxon>Araneae</taxon>
        <taxon>Araneomorphae</taxon>
        <taxon>Entelegynae</taxon>
        <taxon>Araneoidea</taxon>
        <taxon>Araneidae</taxon>
        <taxon>Caerostris</taxon>
    </lineage>
</organism>
<proteinExistence type="predicted"/>